<name>A0A5C3NW04_9APHY</name>
<dbReference type="InParanoid" id="A0A5C3NW04"/>
<dbReference type="AlphaFoldDB" id="A0A5C3NW04"/>
<protein>
    <submittedName>
        <fullName evidence="2">Uncharacterized protein</fullName>
    </submittedName>
</protein>
<evidence type="ECO:0000256" key="1">
    <source>
        <dbReference type="SAM" id="MobiDB-lite"/>
    </source>
</evidence>
<feature type="region of interest" description="Disordered" evidence="1">
    <location>
        <begin position="71"/>
        <end position="95"/>
    </location>
</feature>
<proteinExistence type="predicted"/>
<gene>
    <name evidence="2" type="ORF">K466DRAFT_568889</name>
</gene>
<dbReference type="EMBL" id="ML211577">
    <property type="protein sequence ID" value="TFK81646.1"/>
    <property type="molecule type" value="Genomic_DNA"/>
</dbReference>
<reference evidence="2 3" key="1">
    <citation type="journal article" date="2019" name="Nat. Ecol. Evol.">
        <title>Megaphylogeny resolves global patterns of mushroom evolution.</title>
        <authorList>
            <person name="Varga T."/>
            <person name="Krizsan K."/>
            <person name="Foldi C."/>
            <person name="Dima B."/>
            <person name="Sanchez-Garcia M."/>
            <person name="Sanchez-Ramirez S."/>
            <person name="Szollosi G.J."/>
            <person name="Szarkandi J.G."/>
            <person name="Papp V."/>
            <person name="Albert L."/>
            <person name="Andreopoulos W."/>
            <person name="Angelini C."/>
            <person name="Antonin V."/>
            <person name="Barry K.W."/>
            <person name="Bougher N.L."/>
            <person name="Buchanan P."/>
            <person name="Buyck B."/>
            <person name="Bense V."/>
            <person name="Catcheside P."/>
            <person name="Chovatia M."/>
            <person name="Cooper J."/>
            <person name="Damon W."/>
            <person name="Desjardin D."/>
            <person name="Finy P."/>
            <person name="Geml J."/>
            <person name="Haridas S."/>
            <person name="Hughes K."/>
            <person name="Justo A."/>
            <person name="Karasinski D."/>
            <person name="Kautmanova I."/>
            <person name="Kiss B."/>
            <person name="Kocsube S."/>
            <person name="Kotiranta H."/>
            <person name="LaButti K.M."/>
            <person name="Lechner B.E."/>
            <person name="Liimatainen K."/>
            <person name="Lipzen A."/>
            <person name="Lukacs Z."/>
            <person name="Mihaltcheva S."/>
            <person name="Morgado L.N."/>
            <person name="Niskanen T."/>
            <person name="Noordeloos M.E."/>
            <person name="Ohm R.A."/>
            <person name="Ortiz-Santana B."/>
            <person name="Ovrebo C."/>
            <person name="Racz N."/>
            <person name="Riley R."/>
            <person name="Savchenko A."/>
            <person name="Shiryaev A."/>
            <person name="Soop K."/>
            <person name="Spirin V."/>
            <person name="Szebenyi C."/>
            <person name="Tomsovsky M."/>
            <person name="Tulloss R.E."/>
            <person name="Uehling J."/>
            <person name="Grigoriev I.V."/>
            <person name="Vagvolgyi C."/>
            <person name="Papp T."/>
            <person name="Martin F.M."/>
            <person name="Miettinen O."/>
            <person name="Hibbett D.S."/>
            <person name="Nagy L.G."/>
        </authorList>
    </citation>
    <scope>NUCLEOTIDE SEQUENCE [LARGE SCALE GENOMIC DNA]</scope>
    <source>
        <strain evidence="2 3">HHB13444</strain>
    </source>
</reference>
<evidence type="ECO:0000313" key="2">
    <source>
        <dbReference type="EMBL" id="TFK81646.1"/>
    </source>
</evidence>
<feature type="compositionally biased region" description="Basic and acidic residues" evidence="1">
    <location>
        <begin position="82"/>
        <end position="92"/>
    </location>
</feature>
<dbReference type="Proteomes" id="UP000308197">
    <property type="component" value="Unassembled WGS sequence"/>
</dbReference>
<keyword evidence="3" id="KW-1185">Reference proteome</keyword>
<sequence length="122" mass="13615">MPATPRSHIPPPPRPTSLLLLARWKESTHPSQRQSSEGQRHRYELAVLPDEPITVGRRVRVLAISPIAHCSPDVPPDQVDTYDPHIVGKEGDAAAEPDQMVTMAKTAKTGQEARQNYPRWRA</sequence>
<organism evidence="2 3">
    <name type="scientific">Polyporus arcularius HHB13444</name>
    <dbReference type="NCBI Taxonomy" id="1314778"/>
    <lineage>
        <taxon>Eukaryota</taxon>
        <taxon>Fungi</taxon>
        <taxon>Dikarya</taxon>
        <taxon>Basidiomycota</taxon>
        <taxon>Agaricomycotina</taxon>
        <taxon>Agaricomycetes</taxon>
        <taxon>Polyporales</taxon>
        <taxon>Polyporaceae</taxon>
        <taxon>Polyporus</taxon>
    </lineage>
</organism>
<accession>A0A5C3NW04</accession>
<evidence type="ECO:0000313" key="3">
    <source>
        <dbReference type="Proteomes" id="UP000308197"/>
    </source>
</evidence>